<dbReference type="InterPro" id="IPR037523">
    <property type="entry name" value="VOC_core"/>
</dbReference>
<dbReference type="InterPro" id="IPR029068">
    <property type="entry name" value="Glyas_Bleomycin-R_OHBP_Dase"/>
</dbReference>
<evidence type="ECO:0000313" key="2">
    <source>
        <dbReference type="EnsemblPlants" id="AUR62028700-RA:cds"/>
    </source>
</evidence>
<dbReference type="Pfam" id="PF22656">
    <property type="entry name" value="At5g48480-like_N"/>
    <property type="match status" value="1"/>
</dbReference>
<dbReference type="EnsemblPlants" id="AUR62028700-RA">
    <property type="protein sequence ID" value="AUR62028700-RA:cds"/>
    <property type="gene ID" value="AUR62028700"/>
</dbReference>
<keyword evidence="3" id="KW-1185">Reference proteome</keyword>
<evidence type="ECO:0000259" key="1">
    <source>
        <dbReference type="PROSITE" id="PS51819"/>
    </source>
</evidence>
<reference evidence="2" key="2">
    <citation type="submission" date="2021-03" db="UniProtKB">
        <authorList>
            <consortium name="EnsemblPlants"/>
        </authorList>
    </citation>
    <scope>IDENTIFICATION</scope>
</reference>
<dbReference type="PANTHER" id="PTHR34109:SF1">
    <property type="entry name" value="VOC DOMAIN-CONTAINING PROTEIN"/>
    <property type="match status" value="1"/>
</dbReference>
<evidence type="ECO:0000313" key="3">
    <source>
        <dbReference type="Proteomes" id="UP000596660"/>
    </source>
</evidence>
<dbReference type="PANTHER" id="PTHR34109">
    <property type="entry name" value="BNAUNNG04460D PROTEIN-RELATED"/>
    <property type="match status" value="1"/>
</dbReference>
<dbReference type="KEGG" id="cqi:110727558"/>
<dbReference type="Pfam" id="PF22650">
    <property type="entry name" value="At5g48480-like_C"/>
    <property type="match status" value="1"/>
</dbReference>
<dbReference type="PROSITE" id="PS51819">
    <property type="entry name" value="VOC"/>
    <property type="match status" value="1"/>
</dbReference>
<dbReference type="OrthoDB" id="2013034at2759"/>
<sequence>MATELQNGADNNGAATTVTFSAFKPQLQVPAPNAAAAVQFYKAAFGAEEVSRDMHPKRKAEQDTPLVLSADLKLGASVFSVSDLAVDAPAKTEGGGLVFSLVTDDLDAAIKKAVAAGAVAEGEVTEDEVAGRVGKLKDPYGYFWVISTPAKPAEVEA</sequence>
<accession>A0A803MFV6</accession>
<dbReference type="Proteomes" id="UP000596660">
    <property type="component" value="Unplaced"/>
</dbReference>
<gene>
    <name evidence="2" type="primary">LOC110727558</name>
</gene>
<dbReference type="SUPFAM" id="SSF54593">
    <property type="entry name" value="Glyoxalase/Bleomycin resistance protein/Dihydroxybiphenyl dioxygenase"/>
    <property type="match status" value="1"/>
</dbReference>
<dbReference type="RefSeq" id="XP_021762815.1">
    <property type="nucleotide sequence ID" value="XM_021907123.1"/>
</dbReference>
<dbReference type="OMA" id="PKRKADH"/>
<proteinExistence type="predicted"/>
<dbReference type="Gramene" id="AUR62028700-RA">
    <property type="protein sequence ID" value="AUR62028700-RA:cds"/>
    <property type="gene ID" value="AUR62028700"/>
</dbReference>
<protein>
    <recommendedName>
        <fullName evidence="1">VOC domain-containing protein</fullName>
    </recommendedName>
</protein>
<name>A0A803MFV6_CHEQI</name>
<dbReference type="GeneID" id="110727558"/>
<reference evidence="2" key="1">
    <citation type="journal article" date="2017" name="Nature">
        <title>The genome of Chenopodium quinoa.</title>
        <authorList>
            <person name="Jarvis D.E."/>
            <person name="Ho Y.S."/>
            <person name="Lightfoot D.J."/>
            <person name="Schmoeckel S.M."/>
            <person name="Li B."/>
            <person name="Borm T.J.A."/>
            <person name="Ohyanagi H."/>
            <person name="Mineta K."/>
            <person name="Michell C.T."/>
            <person name="Saber N."/>
            <person name="Kharbatia N.M."/>
            <person name="Rupper R.R."/>
            <person name="Sharp A.R."/>
            <person name="Dally N."/>
            <person name="Boughton B.A."/>
            <person name="Woo Y.H."/>
            <person name="Gao G."/>
            <person name="Schijlen E.G.W.M."/>
            <person name="Guo X."/>
            <person name="Momin A.A."/>
            <person name="Negrao S."/>
            <person name="Al-Babili S."/>
            <person name="Gehring C."/>
            <person name="Roessner U."/>
            <person name="Jung C."/>
            <person name="Murphy K."/>
            <person name="Arold S.T."/>
            <person name="Gojobori T."/>
            <person name="van der Linden C.G."/>
            <person name="van Loo E.N."/>
            <person name="Jellen E.N."/>
            <person name="Maughan P.J."/>
            <person name="Tester M."/>
        </authorList>
    </citation>
    <scope>NUCLEOTIDE SEQUENCE [LARGE SCALE GENOMIC DNA]</scope>
    <source>
        <strain evidence="2">cv. PI 614886</strain>
    </source>
</reference>
<dbReference type="InterPro" id="IPR054576">
    <property type="entry name" value="At5g48480-like_N"/>
</dbReference>
<dbReference type="AlphaFoldDB" id="A0A803MFV6"/>
<dbReference type="SMR" id="A0A803MFV6"/>
<dbReference type="InterPro" id="IPR054575">
    <property type="entry name" value="At5g48480-like_C"/>
</dbReference>
<organism evidence="2 3">
    <name type="scientific">Chenopodium quinoa</name>
    <name type="common">Quinoa</name>
    <dbReference type="NCBI Taxonomy" id="63459"/>
    <lineage>
        <taxon>Eukaryota</taxon>
        <taxon>Viridiplantae</taxon>
        <taxon>Streptophyta</taxon>
        <taxon>Embryophyta</taxon>
        <taxon>Tracheophyta</taxon>
        <taxon>Spermatophyta</taxon>
        <taxon>Magnoliopsida</taxon>
        <taxon>eudicotyledons</taxon>
        <taxon>Gunneridae</taxon>
        <taxon>Pentapetalae</taxon>
        <taxon>Caryophyllales</taxon>
        <taxon>Chenopodiaceae</taxon>
        <taxon>Chenopodioideae</taxon>
        <taxon>Atripliceae</taxon>
        <taxon>Chenopodium</taxon>
    </lineage>
</organism>
<feature type="domain" description="VOC" evidence="1">
    <location>
        <begin position="22"/>
        <end position="149"/>
    </location>
</feature>
<dbReference type="Gene3D" id="3.10.180.10">
    <property type="entry name" value="2,3-Dihydroxybiphenyl 1,2-Dioxygenase, domain 1"/>
    <property type="match status" value="1"/>
</dbReference>